<dbReference type="Pfam" id="PF00756">
    <property type="entry name" value="Esterase"/>
    <property type="match status" value="1"/>
</dbReference>
<comment type="caution">
    <text evidence="1">The sequence shown here is derived from an EMBL/GenBank/DDBJ whole genome shotgun (WGS) entry which is preliminary data.</text>
</comment>
<dbReference type="InterPro" id="IPR000801">
    <property type="entry name" value="Esterase-like"/>
</dbReference>
<organism evidence="1 2">
    <name type="scientific">Persicitalea jodogahamensis</name>
    <dbReference type="NCBI Taxonomy" id="402147"/>
    <lineage>
        <taxon>Bacteria</taxon>
        <taxon>Pseudomonadati</taxon>
        <taxon>Bacteroidota</taxon>
        <taxon>Cytophagia</taxon>
        <taxon>Cytophagales</taxon>
        <taxon>Spirosomataceae</taxon>
        <taxon>Persicitalea</taxon>
    </lineage>
</organism>
<dbReference type="RefSeq" id="WP_189565860.1">
    <property type="nucleotide sequence ID" value="NZ_BMXF01000003.1"/>
</dbReference>
<dbReference type="SUPFAM" id="SSF53474">
    <property type="entry name" value="alpha/beta-Hydrolases"/>
    <property type="match status" value="1"/>
</dbReference>
<dbReference type="PANTHER" id="PTHR48098">
    <property type="entry name" value="ENTEROCHELIN ESTERASE-RELATED"/>
    <property type="match status" value="1"/>
</dbReference>
<dbReference type="Gene3D" id="3.40.50.1820">
    <property type="entry name" value="alpha/beta hydrolase"/>
    <property type="match status" value="1"/>
</dbReference>
<sequence length="266" mass="30213">MAHPFRTLEVSDPRFSNEGVHYITVKTPNLQGRGDISVFLPRKISCPLPLVILLHGVYGSHWAWTMKAGVHQTAQRLIDENRIKPIALAMPSDGLFGDGSGYLPHSGHNFEKWILDDVPAAVEAAFPSIEFDPDAYFIAGLSMGGYGAMRLGARFPQRFRGFAGHSSITELEQMSQFVEESVSDYAQNEPRDASVLAQLVKNKNFLPPFRFDCGLQDSLLDANRALHEKLLEHHIPHEYQEFPGGHEWDYWEKYIEKTLLFFDHFR</sequence>
<keyword evidence="2" id="KW-1185">Reference proteome</keyword>
<dbReference type="AlphaFoldDB" id="A0A8J3D5K6"/>
<dbReference type="EMBL" id="BMXF01000003">
    <property type="protein sequence ID" value="GHB78247.1"/>
    <property type="molecule type" value="Genomic_DNA"/>
</dbReference>
<dbReference type="PANTHER" id="PTHR48098:SF1">
    <property type="entry name" value="DIACYLGLYCEROL ACYLTRANSFERASE_MYCOLYLTRANSFERASE AG85A"/>
    <property type="match status" value="1"/>
</dbReference>
<accession>A0A8J3D5K6</accession>
<gene>
    <name evidence="1" type="ORF">GCM10007390_35620</name>
</gene>
<evidence type="ECO:0000313" key="1">
    <source>
        <dbReference type="EMBL" id="GHB78247.1"/>
    </source>
</evidence>
<proteinExistence type="predicted"/>
<dbReference type="InterPro" id="IPR050583">
    <property type="entry name" value="Mycobacterial_A85_antigen"/>
</dbReference>
<dbReference type="GO" id="GO:0016747">
    <property type="term" value="F:acyltransferase activity, transferring groups other than amino-acyl groups"/>
    <property type="evidence" value="ECO:0007669"/>
    <property type="project" value="TreeGrafter"/>
</dbReference>
<evidence type="ECO:0000313" key="2">
    <source>
        <dbReference type="Proteomes" id="UP000598271"/>
    </source>
</evidence>
<protein>
    <submittedName>
        <fullName evidence="1">Tributyrin esterase</fullName>
    </submittedName>
</protein>
<name>A0A8J3D5K6_9BACT</name>
<reference evidence="1 2" key="1">
    <citation type="journal article" date="2014" name="Int. J. Syst. Evol. Microbiol.">
        <title>Complete genome sequence of Corynebacterium casei LMG S-19264T (=DSM 44701T), isolated from a smear-ripened cheese.</title>
        <authorList>
            <consortium name="US DOE Joint Genome Institute (JGI-PGF)"/>
            <person name="Walter F."/>
            <person name="Albersmeier A."/>
            <person name="Kalinowski J."/>
            <person name="Ruckert C."/>
        </authorList>
    </citation>
    <scope>NUCLEOTIDE SEQUENCE [LARGE SCALE GENOMIC DNA]</scope>
    <source>
        <strain evidence="1 2">KCTC 12866</strain>
    </source>
</reference>
<dbReference type="InterPro" id="IPR029058">
    <property type="entry name" value="AB_hydrolase_fold"/>
</dbReference>
<dbReference type="Proteomes" id="UP000598271">
    <property type="component" value="Unassembled WGS sequence"/>
</dbReference>